<dbReference type="Proteomes" id="UP000238949">
    <property type="component" value="Unassembled WGS sequence"/>
</dbReference>
<name>A0A2S9V5A8_9ALTE</name>
<organism evidence="2 3">
    <name type="scientific">Alteromonas alba</name>
    <dbReference type="NCBI Taxonomy" id="2079529"/>
    <lineage>
        <taxon>Bacteria</taxon>
        <taxon>Pseudomonadati</taxon>
        <taxon>Pseudomonadota</taxon>
        <taxon>Gammaproteobacteria</taxon>
        <taxon>Alteromonadales</taxon>
        <taxon>Alteromonadaceae</taxon>
        <taxon>Alteromonas/Salinimonas group</taxon>
        <taxon>Alteromonas</taxon>
    </lineage>
</organism>
<comment type="caution">
    <text evidence="2">The sequence shown here is derived from an EMBL/GenBank/DDBJ whole genome shotgun (WGS) entry which is preliminary data.</text>
</comment>
<dbReference type="InterPro" id="IPR008249">
    <property type="entry name" value="UPF0231"/>
</dbReference>
<dbReference type="RefSeq" id="WP_105936370.1">
    <property type="nucleotide sequence ID" value="NZ_PVNP01000203.1"/>
</dbReference>
<accession>A0A2S9V5A8</accession>
<dbReference type="OrthoDB" id="5739292at2"/>
<dbReference type="Pfam" id="PF06062">
    <property type="entry name" value="UPF0231"/>
    <property type="match status" value="1"/>
</dbReference>
<protein>
    <submittedName>
        <fullName evidence="2">Uncharacterized protein</fullName>
    </submittedName>
</protein>
<evidence type="ECO:0000256" key="1">
    <source>
        <dbReference type="ARBA" id="ARBA00005367"/>
    </source>
</evidence>
<gene>
    <name evidence="2" type="ORF">C6Y40_21110</name>
</gene>
<comment type="similarity">
    <text evidence="1">Belongs to the UPF0231 family.</text>
</comment>
<evidence type="ECO:0000313" key="2">
    <source>
        <dbReference type="EMBL" id="PRO71632.1"/>
    </source>
</evidence>
<sequence>MDFEFLTDVTGEPLAKCDVESEYFGDWLSHDIGADTEAVTNLLTAIEKLLARQQMEFEYTGKIYHLMIADDEVELFLNNTELNHSEFDVDLAEGPVSGCGLMDFANLLENWLAFIR</sequence>
<keyword evidence="3" id="KW-1185">Reference proteome</keyword>
<dbReference type="EMBL" id="PVNP01000203">
    <property type="protein sequence ID" value="PRO71632.1"/>
    <property type="molecule type" value="Genomic_DNA"/>
</dbReference>
<reference evidence="3" key="1">
    <citation type="journal article" date="2020" name="Int. J. Syst. Evol. Microbiol.">
        <title>Alteromonas alba sp. nov., a marine bacterium isolated from the seawater of the West Pacific Ocean.</title>
        <authorList>
            <person name="Sun C."/>
            <person name="Wu Y.-H."/>
            <person name="Xamxidin M."/>
            <person name="Cheng H."/>
            <person name="Xu X.-W."/>
        </authorList>
    </citation>
    <scope>NUCLEOTIDE SEQUENCE [LARGE SCALE GENOMIC DNA]</scope>
    <source>
        <strain evidence="3">190</strain>
    </source>
</reference>
<dbReference type="AlphaFoldDB" id="A0A2S9V5A8"/>
<evidence type="ECO:0000313" key="3">
    <source>
        <dbReference type="Proteomes" id="UP000238949"/>
    </source>
</evidence>
<proteinExistence type="inferred from homology"/>